<dbReference type="Proteomes" id="UP000515511">
    <property type="component" value="Chromosome"/>
</dbReference>
<evidence type="ECO:0000313" key="2">
    <source>
        <dbReference type="Proteomes" id="UP000515511"/>
    </source>
</evidence>
<accession>A0A7G6YA48</accession>
<evidence type="ECO:0000313" key="1">
    <source>
        <dbReference type="EMBL" id="QNE35363.1"/>
    </source>
</evidence>
<proteinExistence type="predicted"/>
<dbReference type="RefSeq" id="WP_185278524.1">
    <property type="nucleotide sequence ID" value="NZ_CP043641.1"/>
</dbReference>
<organism evidence="1 2">
    <name type="scientific">Leifsonia shinshuensis</name>
    <dbReference type="NCBI Taxonomy" id="150026"/>
    <lineage>
        <taxon>Bacteria</taxon>
        <taxon>Bacillati</taxon>
        <taxon>Actinomycetota</taxon>
        <taxon>Actinomycetes</taxon>
        <taxon>Micrococcales</taxon>
        <taxon>Microbacteriaceae</taxon>
        <taxon>Leifsonia</taxon>
    </lineage>
</organism>
<dbReference type="KEGG" id="lse:F1C12_09635"/>
<sequence length="290" mass="31466">MDQVFRARTHTDILVLLHTKVGGSVNGFPWPRLTPTTSAASAAVQLRRLGIEPEFWIGWSEVGLAVASVVSAARPGARLTLKQKFGTLRYTVSGGTDLSFLDITARALREVIESSASSTCETCGRPGRRHVEPVGVWCDACRYLRDTGSIALPFPPRLPLIDDQAAEAHRFLSANASLPAIPIGWSRLVASTLRDLNDVAPTTRFRLWVRGDAVSLVPLEGAFPAEVEALSERLVVNSRARCQHCSRPIPDGRTDRAGICAGCLWVQSLGWDVIPADEPWEPEPPDGAIS</sequence>
<dbReference type="EMBL" id="CP043641">
    <property type="protein sequence ID" value="QNE35363.1"/>
    <property type="molecule type" value="Genomic_DNA"/>
</dbReference>
<protein>
    <submittedName>
        <fullName evidence="1">Uncharacterized protein</fullName>
    </submittedName>
</protein>
<gene>
    <name evidence="1" type="ORF">F1C12_09635</name>
</gene>
<dbReference type="AlphaFoldDB" id="A0A7G6YA48"/>
<reference evidence="2" key="1">
    <citation type="submission" date="2019-09" db="EMBL/GenBank/DDBJ databases">
        <title>Antimicrobial potential of Antarctic Bacteria.</title>
        <authorList>
            <person name="Benaud N."/>
            <person name="Edwards R.J."/>
            <person name="Ferrari B.C."/>
        </authorList>
    </citation>
    <scope>NUCLEOTIDE SEQUENCE [LARGE SCALE GENOMIC DNA]</scope>
    <source>
        <strain evidence="2">INR9</strain>
    </source>
</reference>
<name>A0A7G6YA48_9MICO</name>